<accession>A0A397G3E6</accession>
<evidence type="ECO:0000313" key="2">
    <source>
        <dbReference type="Proteomes" id="UP000266861"/>
    </source>
</evidence>
<gene>
    <name evidence="1" type="ORF">Glove_718g21</name>
</gene>
<dbReference type="Gene3D" id="1.10.510.10">
    <property type="entry name" value="Transferase(Phosphotransferase) domain 1"/>
    <property type="match status" value="1"/>
</dbReference>
<evidence type="ECO:0008006" key="3">
    <source>
        <dbReference type="Google" id="ProtNLM"/>
    </source>
</evidence>
<organism evidence="1 2">
    <name type="scientific">Diversispora epigaea</name>
    <dbReference type="NCBI Taxonomy" id="1348612"/>
    <lineage>
        <taxon>Eukaryota</taxon>
        <taxon>Fungi</taxon>
        <taxon>Fungi incertae sedis</taxon>
        <taxon>Mucoromycota</taxon>
        <taxon>Glomeromycotina</taxon>
        <taxon>Glomeromycetes</taxon>
        <taxon>Diversisporales</taxon>
        <taxon>Diversisporaceae</taxon>
        <taxon>Diversispora</taxon>
    </lineage>
</organism>
<dbReference type="EMBL" id="PQFF01000570">
    <property type="protein sequence ID" value="RHZ44589.1"/>
    <property type="molecule type" value="Genomic_DNA"/>
</dbReference>
<proteinExistence type="predicted"/>
<dbReference type="Proteomes" id="UP000266861">
    <property type="component" value="Unassembled WGS sequence"/>
</dbReference>
<dbReference type="AlphaFoldDB" id="A0A397G3E6"/>
<dbReference type="SUPFAM" id="SSF56112">
    <property type="entry name" value="Protein kinase-like (PK-like)"/>
    <property type="match status" value="1"/>
</dbReference>
<protein>
    <recommendedName>
        <fullName evidence="3">Protein kinase domain-containing protein</fullName>
    </recommendedName>
</protein>
<dbReference type="InterPro" id="IPR011009">
    <property type="entry name" value="Kinase-like_dom_sf"/>
</dbReference>
<reference evidence="1 2" key="1">
    <citation type="submission" date="2018-08" db="EMBL/GenBank/DDBJ databases">
        <title>Genome and evolution of the arbuscular mycorrhizal fungus Diversispora epigaea (formerly Glomus versiforme) and its bacterial endosymbionts.</title>
        <authorList>
            <person name="Sun X."/>
            <person name="Fei Z."/>
            <person name="Harrison M."/>
        </authorList>
    </citation>
    <scope>NUCLEOTIDE SEQUENCE [LARGE SCALE GENOMIC DNA]</scope>
    <source>
        <strain evidence="1 2">IT104</strain>
    </source>
</reference>
<sequence length="227" mass="26611">MEIDSVRLVRFYGITKDPNTLKYVMATDVYSFGIVSYEIVTGCPIQILPPKSVNESNFEKELEELNEYNEHIDTMLRVYVFEYEPRLNSKAIDVKKTLQILTTSGYPRAMRKRNKLRRIEIAEKSKLYDAEQHAIVKRLIYKQDNNVLENFNAEILKNVITKMILLTGFLMFINMDIYKYWKSIVRKAEALSCPNKDSDPFNNIFLTEIISMSHHCKEDFISSLQVE</sequence>
<name>A0A397G3E6_9GLOM</name>
<evidence type="ECO:0000313" key="1">
    <source>
        <dbReference type="EMBL" id="RHZ44589.1"/>
    </source>
</evidence>
<keyword evidence="2" id="KW-1185">Reference proteome</keyword>
<comment type="caution">
    <text evidence="1">The sequence shown here is derived from an EMBL/GenBank/DDBJ whole genome shotgun (WGS) entry which is preliminary data.</text>
</comment>